<feature type="domain" description="RNA polymerase sigma-70 region 2" evidence="4">
    <location>
        <begin position="21"/>
        <end position="89"/>
    </location>
</feature>
<evidence type="ECO:0000313" key="5">
    <source>
        <dbReference type="EMBL" id="SFG16834.1"/>
    </source>
</evidence>
<dbReference type="GO" id="GO:0016987">
    <property type="term" value="F:sigma factor activity"/>
    <property type="evidence" value="ECO:0007669"/>
    <property type="project" value="UniProtKB-KW"/>
</dbReference>
<dbReference type="PANTHER" id="PTHR43133">
    <property type="entry name" value="RNA POLYMERASE ECF-TYPE SIGMA FACTO"/>
    <property type="match status" value="1"/>
</dbReference>
<dbReference type="PANTHER" id="PTHR43133:SF60">
    <property type="entry name" value="RNA POLYMERASE SIGMA FACTOR SIGV"/>
    <property type="match status" value="1"/>
</dbReference>
<dbReference type="OrthoDB" id="9784984at2"/>
<dbReference type="Pfam" id="PF04542">
    <property type="entry name" value="Sigma70_r2"/>
    <property type="match status" value="1"/>
</dbReference>
<dbReference type="Proteomes" id="UP000199337">
    <property type="component" value="Unassembled WGS sequence"/>
</dbReference>
<dbReference type="GO" id="GO:0006352">
    <property type="term" value="P:DNA-templated transcription initiation"/>
    <property type="evidence" value="ECO:0007669"/>
    <property type="project" value="InterPro"/>
</dbReference>
<keyword evidence="1" id="KW-0805">Transcription regulation</keyword>
<evidence type="ECO:0000313" key="6">
    <source>
        <dbReference type="Proteomes" id="UP000199337"/>
    </source>
</evidence>
<accession>A0A1I2PLA1</accession>
<dbReference type="Gene3D" id="1.10.1740.10">
    <property type="match status" value="1"/>
</dbReference>
<gene>
    <name evidence="5" type="ORF">SAMN05660649_00962</name>
</gene>
<dbReference type="InterPro" id="IPR039425">
    <property type="entry name" value="RNA_pol_sigma-70-like"/>
</dbReference>
<keyword evidence="2" id="KW-0731">Sigma factor</keyword>
<sequence length="180" mass="20932">MLALIMAIKNEDDRYKAVEIYKLYRGTMLYIANSILHETHLAEDAVSEAFIRIIDNLEKINTINDHQTRGFVVIIVRNISLDLLRRQNRNQTKPLDDYIEYSEYKEPVLDDIAARGACDKIADSIAKLNKNYSDILYLKMELKHRRNWTDELKSLFIKGAESQKYGIWQGDLVRSLPVSP</sequence>
<dbReference type="STRING" id="341036.SAMN05660649_00962"/>
<dbReference type="EMBL" id="FOOX01000002">
    <property type="protein sequence ID" value="SFG16834.1"/>
    <property type="molecule type" value="Genomic_DNA"/>
</dbReference>
<keyword evidence="3" id="KW-0804">Transcription</keyword>
<dbReference type="InterPro" id="IPR007627">
    <property type="entry name" value="RNA_pol_sigma70_r2"/>
</dbReference>
<dbReference type="SUPFAM" id="SSF88946">
    <property type="entry name" value="Sigma2 domain of RNA polymerase sigma factors"/>
    <property type="match status" value="1"/>
</dbReference>
<reference evidence="6" key="1">
    <citation type="submission" date="2016-10" db="EMBL/GenBank/DDBJ databases">
        <authorList>
            <person name="Varghese N."/>
            <person name="Submissions S."/>
        </authorList>
    </citation>
    <scope>NUCLEOTIDE SEQUENCE [LARGE SCALE GENOMIC DNA]</scope>
    <source>
        <strain evidence="6">DSM 17038</strain>
    </source>
</reference>
<proteinExistence type="predicted"/>
<keyword evidence="6" id="KW-1185">Reference proteome</keyword>
<protein>
    <submittedName>
        <fullName evidence="5">RNA polymerase sigma-70 factor, ECF subfamily</fullName>
    </submittedName>
</protein>
<organism evidence="5 6">
    <name type="scientific">Desulfotruncus arcticus DSM 17038</name>
    <dbReference type="NCBI Taxonomy" id="1121424"/>
    <lineage>
        <taxon>Bacteria</taxon>
        <taxon>Bacillati</taxon>
        <taxon>Bacillota</taxon>
        <taxon>Clostridia</taxon>
        <taxon>Eubacteriales</taxon>
        <taxon>Desulfallaceae</taxon>
        <taxon>Desulfotruncus</taxon>
    </lineage>
</organism>
<name>A0A1I2PLA1_9FIRM</name>
<evidence type="ECO:0000256" key="2">
    <source>
        <dbReference type="ARBA" id="ARBA00023082"/>
    </source>
</evidence>
<evidence type="ECO:0000256" key="3">
    <source>
        <dbReference type="ARBA" id="ARBA00023163"/>
    </source>
</evidence>
<evidence type="ECO:0000259" key="4">
    <source>
        <dbReference type="Pfam" id="PF04542"/>
    </source>
</evidence>
<dbReference type="InterPro" id="IPR013325">
    <property type="entry name" value="RNA_pol_sigma_r2"/>
</dbReference>
<dbReference type="AlphaFoldDB" id="A0A1I2PLA1"/>
<evidence type="ECO:0000256" key="1">
    <source>
        <dbReference type="ARBA" id="ARBA00023015"/>
    </source>
</evidence>